<dbReference type="EMBL" id="JAQIZZ010000008">
    <property type="protein sequence ID" value="KAJ5525836.1"/>
    <property type="molecule type" value="Genomic_DNA"/>
</dbReference>
<dbReference type="InterPro" id="IPR036322">
    <property type="entry name" value="WD40_repeat_dom_sf"/>
</dbReference>
<keyword evidence="5" id="KW-1185">Reference proteome</keyword>
<dbReference type="Gene3D" id="3.40.50.300">
    <property type="entry name" value="P-loop containing nucleotide triphosphate hydrolases"/>
    <property type="match status" value="1"/>
</dbReference>
<dbReference type="InterPro" id="IPR027417">
    <property type="entry name" value="P-loop_NTPase"/>
</dbReference>
<evidence type="ECO:0000313" key="4">
    <source>
        <dbReference type="EMBL" id="KAJ5525836.1"/>
    </source>
</evidence>
<evidence type="ECO:0000256" key="1">
    <source>
        <dbReference type="ARBA" id="ARBA00022737"/>
    </source>
</evidence>
<evidence type="ECO:0000259" key="3">
    <source>
        <dbReference type="PROSITE" id="PS50837"/>
    </source>
</evidence>
<dbReference type="Pfam" id="PF24883">
    <property type="entry name" value="NPHP3_N"/>
    <property type="match status" value="1"/>
</dbReference>
<dbReference type="SUPFAM" id="SSF50978">
    <property type="entry name" value="WD40 repeat-like"/>
    <property type="match status" value="1"/>
</dbReference>
<dbReference type="InterPro" id="IPR015943">
    <property type="entry name" value="WD40/YVTN_repeat-like_dom_sf"/>
</dbReference>
<reference evidence="4 5" key="1">
    <citation type="journal article" date="2023" name="IMA Fungus">
        <title>Comparative genomic study of the Penicillium genus elucidates a diverse pangenome and 15 lateral gene transfer events.</title>
        <authorList>
            <person name="Petersen C."/>
            <person name="Sorensen T."/>
            <person name="Nielsen M.R."/>
            <person name="Sondergaard T.E."/>
            <person name="Sorensen J.L."/>
            <person name="Fitzpatrick D.A."/>
            <person name="Frisvad J.C."/>
            <person name="Nielsen K.L."/>
        </authorList>
    </citation>
    <scope>NUCLEOTIDE SEQUENCE [LARGE SCALE GENOMIC DNA]</scope>
    <source>
        <strain evidence="4 5">IBT 35679</strain>
    </source>
</reference>
<dbReference type="PROSITE" id="PS50837">
    <property type="entry name" value="NACHT"/>
    <property type="match status" value="1"/>
</dbReference>
<evidence type="ECO:0000313" key="5">
    <source>
        <dbReference type="Proteomes" id="UP001220324"/>
    </source>
</evidence>
<dbReference type="InterPro" id="IPR007111">
    <property type="entry name" value="NACHT_NTPase"/>
</dbReference>
<dbReference type="PANTHER" id="PTHR10039:SF14">
    <property type="entry name" value="NACHT DOMAIN-CONTAINING PROTEIN"/>
    <property type="match status" value="1"/>
</dbReference>
<dbReference type="PANTHER" id="PTHR10039">
    <property type="entry name" value="AMELOGENIN"/>
    <property type="match status" value="1"/>
</dbReference>
<dbReference type="Proteomes" id="UP001220324">
    <property type="component" value="Unassembled WGS sequence"/>
</dbReference>
<feature type="domain" description="NACHT" evidence="3">
    <location>
        <begin position="378"/>
        <end position="539"/>
    </location>
</feature>
<accession>A0AAD6CLS9</accession>
<dbReference type="SUPFAM" id="SSF82171">
    <property type="entry name" value="DPP6 N-terminal domain-like"/>
    <property type="match status" value="1"/>
</dbReference>
<feature type="region of interest" description="Disordered" evidence="2">
    <location>
        <begin position="1"/>
        <end position="53"/>
    </location>
</feature>
<proteinExistence type="predicted"/>
<name>A0AAD6CLS9_9EURO</name>
<dbReference type="Pfam" id="PF17100">
    <property type="entry name" value="NACHT_N"/>
    <property type="match status" value="1"/>
</dbReference>
<sequence>MRRLKDKAKGLLNVPSSHRRSQSESSVKADGQSSRRSSVSQAATREDDIEPQPADISIGIDDLWGRAYERLCEESPELLDSYNKALLEFDSSLSSPNANFAAASGIVEAEKRRDQIKNIAAKHLKYLSDERLCFRMNGKELIVRDQAQRIINGVLAVKDVVSAAISSDPHAAIAWAGVLVVLPVLGGLFQQDTNAMDGFGVISDVLIEFGSIQQDFDFEIVSRCKDHQQMMSTIREKTTTLYHAIYRYHIQLVLHYSRHTIERYWKDLGSALGKTSWNQLSSKVKTTSDEIKEHLRVLNGVQVSKIYALIDGLRQKTDMIFQEHQNARRDQGLAKLKYSEKALFDHNGNADRPRCLKDTQITPLKAIQEWCEGDDDRMFFWLDGMAGTGKSTISRTVAWALNARKWRDGTEVSANTCLAGTFFFEKNNTERNKTIQLFPTLARCLVDSVPSLGPYILDTIQKYPGLEEKSPNEQWERLISEPLMILSRSDLSPQRLVIVIDSLDECDDSILSIESIFTLFSRLSSLPLLKLRILISSRPERHINRAFRNIVEIYQHHVLEKIPPCEDDIKLYLELELSQLAQKFQLDNGWPGRDNILQLCAKTDGLFVYASTSCRFLDDEDWYEERLKIILSDDVDVDSPQKHLDGLYATILISCIKKDGKERSEREKTDFLFFFKRIVGSVVALFKPLPVRSLGDLLYSSYADCRVHFRKVLEPLRSVIDSSDDSCPARLLHLSFRDFLLNETRCKIVAQFYVNLQDRHVDLFKQCCDVMENHLRQDICQLYWPGTRVSDIPAGKVEAKLPPHLQYACRYWLDHLEQLSDEQRTHSGLVDEGYIHHFIQENLLFWLEALALMEDFAISVLILKRLDNLVNAKANPNLSEWVYDATRFVLSNRRIIEEAPLQIYSSALVFAPKKSLVRQKHSSCIPRWIKTLPDVPEYWDPVLLSFEGHKHGNVAFSPKGDLIACHSRGGPILVWDTMTGVERYRFNDETDEISANGPVFSPDSTMLASTYSSSILALRILLTGETHLLEVDDNLKMSRISFSPDSKLLVCATLSTVYSWNTKSMDKFGEITVISTCINMVVITPQVVMILVRSESGAAVKRLNMESGHTELQINLGSQLDFVPSLKTQFSPDGTVFAALIDTKIIIWDLETRAIRHQIPIDRPFKASSLFLSPCADTVAFRKKASTIVLIDIATGTQVNELLLVSGHIAFSPDGKYLLSAFRNTELLDLRIRDQQGDERLWKKGGQSSDVHLLPNPDKALVIFHQSLNEEKQYRVVDTATSDNHRDYISVIGCSFSESSQVAALLFSDKRTVRVWGKEKSSPIAQLEASRDVEEIALSKNGQYLFILEESNVQMFDIYTGVEVISSEAGDVSHFVFFPRNEVAARRQPHNALSWDLEHASNDVFPLFFALTGHRLFPFGNRRGLLSISERSLLIEIGHGPFTRTSEYLEIRDTQGREVSSIFLLEKMNAMPKLTPDGKYLLIPSGPGLPLSKDNIRVWNTQEWQEMHTIGDSSLFLDFQRSVEVSRSGLCAAFMDVRAFKIGIWEVATAKQVGLIEYDLRLSLEDPFNNQITFSDDDRYIRHSRGKLPIPSLATHSSSDIFVTREWIKQGSKNLLWLPPAYRRARVDVQGDVIAFVHHQWTRFIRLDLNKTHWTPDGT</sequence>
<feature type="compositionally biased region" description="Low complexity" evidence="2">
    <location>
        <begin position="32"/>
        <end position="43"/>
    </location>
</feature>
<organism evidence="4 5">
    <name type="scientific">Penicillium frequentans</name>
    <dbReference type="NCBI Taxonomy" id="3151616"/>
    <lineage>
        <taxon>Eukaryota</taxon>
        <taxon>Fungi</taxon>
        <taxon>Dikarya</taxon>
        <taxon>Ascomycota</taxon>
        <taxon>Pezizomycotina</taxon>
        <taxon>Eurotiomycetes</taxon>
        <taxon>Eurotiomycetidae</taxon>
        <taxon>Eurotiales</taxon>
        <taxon>Aspergillaceae</taxon>
        <taxon>Penicillium</taxon>
    </lineage>
</organism>
<keyword evidence="1" id="KW-0677">Repeat</keyword>
<protein>
    <submittedName>
        <fullName evidence="4">WD domain-containing protein</fullName>
    </submittedName>
</protein>
<dbReference type="Gene3D" id="2.130.10.10">
    <property type="entry name" value="YVTN repeat-like/Quinoprotein amine dehydrogenase"/>
    <property type="match status" value="2"/>
</dbReference>
<gene>
    <name evidence="4" type="ORF">N7494_012486</name>
</gene>
<dbReference type="InterPro" id="IPR056884">
    <property type="entry name" value="NPHP3-like_N"/>
</dbReference>
<comment type="caution">
    <text evidence="4">The sequence shown here is derived from an EMBL/GenBank/DDBJ whole genome shotgun (WGS) entry which is preliminary data.</text>
</comment>
<evidence type="ECO:0000256" key="2">
    <source>
        <dbReference type="SAM" id="MobiDB-lite"/>
    </source>
</evidence>
<dbReference type="SUPFAM" id="SSF52540">
    <property type="entry name" value="P-loop containing nucleoside triphosphate hydrolases"/>
    <property type="match status" value="1"/>
</dbReference>
<dbReference type="InterPro" id="IPR031359">
    <property type="entry name" value="NACHT_N"/>
</dbReference>